<gene>
    <name evidence="2" type="ORF">STRTUCAR8_02331</name>
</gene>
<evidence type="ECO:0000256" key="1">
    <source>
        <dbReference type="SAM" id="MobiDB-lite"/>
    </source>
</evidence>
<dbReference type="Proteomes" id="UP000010931">
    <property type="component" value="Unassembled WGS sequence"/>
</dbReference>
<name>L7EU92_STRT8</name>
<feature type="region of interest" description="Disordered" evidence="1">
    <location>
        <begin position="1"/>
        <end position="29"/>
    </location>
</feature>
<accession>L7EU92</accession>
<keyword evidence="3" id="KW-1185">Reference proteome</keyword>
<evidence type="ECO:0000313" key="3">
    <source>
        <dbReference type="Proteomes" id="UP000010931"/>
    </source>
</evidence>
<comment type="caution">
    <text evidence="2">The sequence shown here is derived from an EMBL/GenBank/DDBJ whole genome shotgun (WGS) entry which is preliminary data.</text>
</comment>
<dbReference type="AlphaFoldDB" id="L7EU92"/>
<dbReference type="EMBL" id="AEJB01000557">
    <property type="protein sequence ID" value="ELP62978.1"/>
    <property type="molecule type" value="Genomic_DNA"/>
</dbReference>
<organism evidence="2 3">
    <name type="scientific">Streptomyces turgidiscabies (strain Car8)</name>
    <dbReference type="NCBI Taxonomy" id="698760"/>
    <lineage>
        <taxon>Bacteria</taxon>
        <taxon>Bacillati</taxon>
        <taxon>Actinomycetota</taxon>
        <taxon>Actinomycetes</taxon>
        <taxon>Kitasatosporales</taxon>
        <taxon>Streptomycetaceae</taxon>
        <taxon>Streptomyces</taxon>
    </lineage>
</organism>
<reference evidence="2 3" key="1">
    <citation type="journal article" date="2011" name="Plasmid">
        <title>Streptomyces turgidiscabies Car8 contains a modular pathogenicity island that shares virulence genes with other actinobacterial plant pathogens.</title>
        <authorList>
            <person name="Huguet-Tapia J.C."/>
            <person name="Badger J.H."/>
            <person name="Loria R."/>
            <person name="Pettis G.S."/>
        </authorList>
    </citation>
    <scope>NUCLEOTIDE SEQUENCE [LARGE SCALE GENOMIC DNA]</scope>
    <source>
        <strain evidence="2 3">Car8</strain>
    </source>
</reference>
<proteinExistence type="predicted"/>
<feature type="non-terminal residue" evidence="2">
    <location>
        <position position="29"/>
    </location>
</feature>
<evidence type="ECO:0000313" key="2">
    <source>
        <dbReference type="EMBL" id="ELP62978.1"/>
    </source>
</evidence>
<sequence length="29" mass="3124">MRAGGGFSRVPRAPEKQGLRPMLFGPRGP</sequence>
<protein>
    <submittedName>
        <fullName evidence="2">Uncharacterized protein</fullName>
    </submittedName>
</protein>